<comment type="caution">
    <text evidence="2">The sequence shown here is derived from an EMBL/GenBank/DDBJ whole genome shotgun (WGS) entry which is preliminary data.</text>
</comment>
<evidence type="ECO:0000313" key="3">
    <source>
        <dbReference type="Proteomes" id="UP000555448"/>
    </source>
</evidence>
<dbReference type="Proteomes" id="UP000555448">
    <property type="component" value="Unassembled WGS sequence"/>
</dbReference>
<feature type="transmembrane region" description="Helical" evidence="1">
    <location>
        <begin position="90"/>
        <end position="108"/>
    </location>
</feature>
<proteinExistence type="predicted"/>
<name>A0A7W7NVG7_9SPHN</name>
<keyword evidence="3" id="KW-1185">Reference proteome</keyword>
<dbReference type="EMBL" id="JACHLR010000005">
    <property type="protein sequence ID" value="MBB4858231.1"/>
    <property type="molecule type" value="Genomic_DNA"/>
</dbReference>
<dbReference type="AlphaFoldDB" id="A0A7W7NVG7"/>
<evidence type="ECO:0000313" key="2">
    <source>
        <dbReference type="EMBL" id="MBB4858231.1"/>
    </source>
</evidence>
<keyword evidence="1" id="KW-1133">Transmembrane helix</keyword>
<accession>A0A7W7NVG7</accession>
<keyword evidence="1" id="KW-0472">Membrane</keyword>
<evidence type="ECO:0000256" key="1">
    <source>
        <dbReference type="SAM" id="Phobius"/>
    </source>
</evidence>
<keyword evidence="1" id="KW-0812">Transmembrane</keyword>
<reference evidence="2 3" key="1">
    <citation type="submission" date="2020-08" db="EMBL/GenBank/DDBJ databases">
        <title>Functional genomics of gut bacteria from endangered species of beetles.</title>
        <authorList>
            <person name="Carlos-Shanley C."/>
        </authorList>
    </citation>
    <scope>NUCLEOTIDE SEQUENCE [LARGE SCALE GENOMIC DNA]</scope>
    <source>
        <strain evidence="2 3">S00245</strain>
    </source>
</reference>
<gene>
    <name evidence="2" type="ORF">HNO88_001550</name>
</gene>
<feature type="transmembrane region" description="Helical" evidence="1">
    <location>
        <begin position="120"/>
        <end position="139"/>
    </location>
</feature>
<protein>
    <submittedName>
        <fullName evidence="2">Uncharacterized protein</fullName>
    </submittedName>
</protein>
<feature type="transmembrane region" description="Helical" evidence="1">
    <location>
        <begin position="60"/>
        <end position="83"/>
    </location>
</feature>
<dbReference type="RefSeq" id="WP_246381329.1">
    <property type="nucleotide sequence ID" value="NZ_JACHLR010000005.1"/>
</dbReference>
<sequence>MDATTNAARADKAPAHLWLAGGAGLLWHAWGCYDFLMTNVRDAAYLAQVPADRIDYIDGFPAWAVIAWATSVGCGLIGSILLLGRLPHAAYAFAFSVLGLAGMQLYQYGEGTPASMGTAAYWSMRALAWFVALALLGYARRMRARSRDRAGEGHTAESS</sequence>
<organism evidence="2 3">
    <name type="scientific">Novosphingobium chloroacetimidivorans</name>
    <dbReference type="NCBI Taxonomy" id="1428314"/>
    <lineage>
        <taxon>Bacteria</taxon>
        <taxon>Pseudomonadati</taxon>
        <taxon>Pseudomonadota</taxon>
        <taxon>Alphaproteobacteria</taxon>
        <taxon>Sphingomonadales</taxon>
        <taxon>Sphingomonadaceae</taxon>
        <taxon>Novosphingobium</taxon>
    </lineage>
</organism>